<gene>
    <name evidence="2" type="ORF">SAMN02745134_00830</name>
</gene>
<keyword evidence="3" id="KW-1185">Reference proteome</keyword>
<dbReference type="Proteomes" id="UP000192468">
    <property type="component" value="Unassembled WGS sequence"/>
</dbReference>
<proteinExistence type="predicted"/>
<feature type="region of interest" description="Disordered" evidence="1">
    <location>
        <begin position="69"/>
        <end position="112"/>
    </location>
</feature>
<name>A0A1W1X680_9CLOT</name>
<evidence type="ECO:0000256" key="1">
    <source>
        <dbReference type="SAM" id="MobiDB-lite"/>
    </source>
</evidence>
<dbReference type="RefSeq" id="WP_084114017.1">
    <property type="nucleotide sequence ID" value="NZ_FWXH01000002.1"/>
</dbReference>
<feature type="compositionally biased region" description="Basic and acidic residues" evidence="1">
    <location>
        <begin position="103"/>
        <end position="112"/>
    </location>
</feature>
<evidence type="ECO:0000313" key="3">
    <source>
        <dbReference type="Proteomes" id="UP000192468"/>
    </source>
</evidence>
<dbReference type="AlphaFoldDB" id="A0A1W1X680"/>
<sequence length="112" mass="13543">MNKLYLKDKIELKFFEDDKLDLTLLELINKNSFKRGRQYFIKDILKKYFIELDKENEKSLIERKQKLKQEGEKEALKSAKRRRNVNNSTSASCKRRQPTRASEIIDKYRNIK</sequence>
<reference evidence="2 3" key="1">
    <citation type="submission" date="2017-04" db="EMBL/GenBank/DDBJ databases">
        <authorList>
            <person name="Afonso C.L."/>
            <person name="Miller P.J."/>
            <person name="Scott M.A."/>
            <person name="Spackman E."/>
            <person name="Goraichik I."/>
            <person name="Dimitrov K.M."/>
            <person name="Suarez D.L."/>
            <person name="Swayne D.E."/>
        </authorList>
    </citation>
    <scope>NUCLEOTIDE SEQUENCE [LARGE SCALE GENOMIC DNA]</scope>
    <source>
        <strain evidence="2 3">DSM 12555</strain>
    </source>
</reference>
<accession>A0A1W1X680</accession>
<organism evidence="2 3">
    <name type="scientific">Clostridium acidisoli DSM 12555</name>
    <dbReference type="NCBI Taxonomy" id="1121291"/>
    <lineage>
        <taxon>Bacteria</taxon>
        <taxon>Bacillati</taxon>
        <taxon>Bacillota</taxon>
        <taxon>Clostridia</taxon>
        <taxon>Eubacteriales</taxon>
        <taxon>Clostridiaceae</taxon>
        <taxon>Clostridium</taxon>
    </lineage>
</organism>
<dbReference type="EMBL" id="FWXH01000002">
    <property type="protein sequence ID" value="SMC19435.1"/>
    <property type="molecule type" value="Genomic_DNA"/>
</dbReference>
<evidence type="ECO:0000313" key="2">
    <source>
        <dbReference type="EMBL" id="SMC19435.1"/>
    </source>
</evidence>
<protein>
    <submittedName>
        <fullName evidence="2">Uncharacterized protein</fullName>
    </submittedName>
</protein>